<proteinExistence type="predicted"/>
<reference evidence="1" key="2">
    <citation type="submission" date="2020-11" db="EMBL/GenBank/DDBJ databases">
        <authorList>
            <person name="McCartney M.A."/>
            <person name="Auch B."/>
            <person name="Kono T."/>
            <person name="Mallez S."/>
            <person name="Becker A."/>
            <person name="Gohl D.M."/>
            <person name="Silverstein K.A.T."/>
            <person name="Koren S."/>
            <person name="Bechman K.B."/>
            <person name="Herman A."/>
            <person name="Abrahante J.E."/>
            <person name="Garbe J."/>
        </authorList>
    </citation>
    <scope>NUCLEOTIDE SEQUENCE</scope>
    <source>
        <strain evidence="1">Duluth1</strain>
        <tissue evidence="1">Whole animal</tissue>
    </source>
</reference>
<dbReference type="AlphaFoldDB" id="A0A9D3Z440"/>
<gene>
    <name evidence="1" type="ORF">DPMN_069874</name>
</gene>
<comment type="caution">
    <text evidence="1">The sequence shown here is derived from an EMBL/GenBank/DDBJ whole genome shotgun (WGS) entry which is preliminary data.</text>
</comment>
<accession>A0A9D3Z440</accession>
<evidence type="ECO:0000313" key="2">
    <source>
        <dbReference type="Proteomes" id="UP000828390"/>
    </source>
</evidence>
<evidence type="ECO:0000313" key="1">
    <source>
        <dbReference type="EMBL" id="KAH3710396.1"/>
    </source>
</evidence>
<reference evidence="1" key="1">
    <citation type="journal article" date="2019" name="bioRxiv">
        <title>The Genome of the Zebra Mussel, Dreissena polymorpha: A Resource for Invasive Species Research.</title>
        <authorList>
            <person name="McCartney M.A."/>
            <person name="Auch B."/>
            <person name="Kono T."/>
            <person name="Mallez S."/>
            <person name="Zhang Y."/>
            <person name="Obille A."/>
            <person name="Becker A."/>
            <person name="Abrahante J.E."/>
            <person name="Garbe J."/>
            <person name="Badalamenti J.P."/>
            <person name="Herman A."/>
            <person name="Mangelson H."/>
            <person name="Liachko I."/>
            <person name="Sullivan S."/>
            <person name="Sone E.D."/>
            <person name="Koren S."/>
            <person name="Silverstein K.A.T."/>
            <person name="Beckman K.B."/>
            <person name="Gohl D.M."/>
        </authorList>
    </citation>
    <scope>NUCLEOTIDE SEQUENCE</scope>
    <source>
        <strain evidence="1">Duluth1</strain>
        <tissue evidence="1">Whole animal</tissue>
    </source>
</reference>
<dbReference type="EMBL" id="JAIWYP010000014">
    <property type="protein sequence ID" value="KAH3710396.1"/>
    <property type="molecule type" value="Genomic_DNA"/>
</dbReference>
<name>A0A9D3Z440_DREPO</name>
<sequence length="52" mass="5683">MPSRSIYLRSSHTDICGLAPFLCIKACEPRNDPNTHPGLDSVHQGVVLVHKA</sequence>
<organism evidence="1 2">
    <name type="scientific">Dreissena polymorpha</name>
    <name type="common">Zebra mussel</name>
    <name type="synonym">Mytilus polymorpha</name>
    <dbReference type="NCBI Taxonomy" id="45954"/>
    <lineage>
        <taxon>Eukaryota</taxon>
        <taxon>Metazoa</taxon>
        <taxon>Spiralia</taxon>
        <taxon>Lophotrochozoa</taxon>
        <taxon>Mollusca</taxon>
        <taxon>Bivalvia</taxon>
        <taxon>Autobranchia</taxon>
        <taxon>Heteroconchia</taxon>
        <taxon>Euheterodonta</taxon>
        <taxon>Imparidentia</taxon>
        <taxon>Neoheterodontei</taxon>
        <taxon>Myida</taxon>
        <taxon>Dreissenoidea</taxon>
        <taxon>Dreissenidae</taxon>
        <taxon>Dreissena</taxon>
    </lineage>
</organism>
<protein>
    <submittedName>
        <fullName evidence="1">Uncharacterized protein</fullName>
    </submittedName>
</protein>
<keyword evidence="2" id="KW-1185">Reference proteome</keyword>
<dbReference type="Proteomes" id="UP000828390">
    <property type="component" value="Unassembled WGS sequence"/>
</dbReference>